<evidence type="ECO:0008006" key="5">
    <source>
        <dbReference type="Google" id="ProtNLM"/>
    </source>
</evidence>
<protein>
    <recommendedName>
        <fullName evidence="5">Kirola-like</fullName>
    </recommendedName>
</protein>
<proteinExistence type="predicted"/>
<dbReference type="Proteomes" id="UP000321947">
    <property type="component" value="Unassembled WGS sequence"/>
</dbReference>
<evidence type="ECO:0000313" key="3">
    <source>
        <dbReference type="Proteomes" id="UP000321393"/>
    </source>
</evidence>
<dbReference type="EMBL" id="SSTD01002800">
    <property type="protein sequence ID" value="TYK27441.1"/>
    <property type="molecule type" value="Genomic_DNA"/>
</dbReference>
<organism evidence="2 4">
    <name type="scientific">Cucumis melo var. makuwa</name>
    <name type="common">Oriental melon</name>
    <dbReference type="NCBI Taxonomy" id="1194695"/>
    <lineage>
        <taxon>Eukaryota</taxon>
        <taxon>Viridiplantae</taxon>
        <taxon>Streptophyta</taxon>
        <taxon>Embryophyta</taxon>
        <taxon>Tracheophyta</taxon>
        <taxon>Spermatophyta</taxon>
        <taxon>Magnoliopsida</taxon>
        <taxon>eudicotyledons</taxon>
        <taxon>Gunneridae</taxon>
        <taxon>Pentapetalae</taxon>
        <taxon>rosids</taxon>
        <taxon>fabids</taxon>
        <taxon>Cucurbitales</taxon>
        <taxon>Cucurbitaceae</taxon>
        <taxon>Benincaseae</taxon>
        <taxon>Cucumis</taxon>
    </lineage>
</organism>
<dbReference type="AlphaFoldDB" id="A0A5D3DUR5"/>
<accession>A0A5D3DUR5</accession>
<reference evidence="3 4" key="1">
    <citation type="submission" date="2019-08" db="EMBL/GenBank/DDBJ databases">
        <title>Draft genome sequences of two oriental melons (Cucumis melo L. var makuwa).</title>
        <authorList>
            <person name="Kwon S.-Y."/>
        </authorList>
    </citation>
    <scope>NUCLEOTIDE SEQUENCE [LARGE SCALE GENOMIC DNA]</scope>
    <source>
        <strain evidence="4">cv. Chang Bougi</strain>
        <strain evidence="3">cv. SW 3</strain>
        <tissue evidence="2">Leaf</tissue>
    </source>
</reference>
<dbReference type="EMBL" id="SSTE01004567">
    <property type="protein sequence ID" value="KAA0062442.1"/>
    <property type="molecule type" value="Genomic_DNA"/>
</dbReference>
<name>A0A5D3DUR5_CUCMM</name>
<comment type="caution">
    <text evidence="2">The sequence shown here is derived from an EMBL/GenBank/DDBJ whole genome shotgun (WGS) entry which is preliminary data.</text>
</comment>
<evidence type="ECO:0000313" key="1">
    <source>
        <dbReference type="EMBL" id="KAA0062442.1"/>
    </source>
</evidence>
<evidence type="ECO:0000313" key="2">
    <source>
        <dbReference type="EMBL" id="TYK27441.1"/>
    </source>
</evidence>
<evidence type="ECO:0000313" key="4">
    <source>
        <dbReference type="Proteomes" id="UP000321947"/>
    </source>
</evidence>
<dbReference type="Proteomes" id="UP000321393">
    <property type="component" value="Unassembled WGS sequence"/>
</dbReference>
<sequence>MDNKRLEKVLGERAGVSSASSRLLNCHQLHSMPNNHRSRERKCSDTNFIGTATSFSAIVATAVNHRIGAAMDEWFCHLQTTPENVIQLIPSSSAPPSELYALVLPPQKVSAIPSVQPFSSSTAYIAPHARFIHSTFEVGESSTHSNPNVQASSRIAQQQLEGLQQHITAIEAILGTTFNTHDVF</sequence>
<gene>
    <name evidence="2" type="ORF">E5676_scaffold325G001380</name>
    <name evidence="1" type="ORF">E6C27_scaffold130G00200</name>
</gene>